<dbReference type="GO" id="GO:0004930">
    <property type="term" value="F:G protein-coupled receptor activity"/>
    <property type="evidence" value="ECO:0007669"/>
    <property type="project" value="UniProtKB-KW"/>
</dbReference>
<feature type="transmembrane region" description="Helical" evidence="12">
    <location>
        <begin position="169"/>
        <end position="190"/>
    </location>
</feature>
<comment type="caution">
    <text evidence="14">The sequence shown here is derived from an EMBL/GenBank/DDBJ whole genome shotgun (WGS) entry which is preliminary data.</text>
</comment>
<organism evidence="14 15">
    <name type="scientific">Lasius niger</name>
    <name type="common">Black garden ant</name>
    <dbReference type="NCBI Taxonomy" id="67767"/>
    <lineage>
        <taxon>Eukaryota</taxon>
        <taxon>Metazoa</taxon>
        <taxon>Ecdysozoa</taxon>
        <taxon>Arthropoda</taxon>
        <taxon>Hexapoda</taxon>
        <taxon>Insecta</taxon>
        <taxon>Pterygota</taxon>
        <taxon>Neoptera</taxon>
        <taxon>Endopterygota</taxon>
        <taxon>Hymenoptera</taxon>
        <taxon>Apocrita</taxon>
        <taxon>Aculeata</taxon>
        <taxon>Formicoidea</taxon>
        <taxon>Formicidae</taxon>
        <taxon>Formicinae</taxon>
        <taxon>Lasius</taxon>
        <taxon>Lasius</taxon>
    </lineage>
</organism>
<dbReference type="PANTHER" id="PTHR24228:SF74">
    <property type="entry name" value="G-PROTEIN COUPLED RECEPTORS FAMILY 1 PROFILE DOMAIN-CONTAINING PROTEIN"/>
    <property type="match status" value="1"/>
</dbReference>
<name>A0A0J7NAQ7_LASNI</name>
<evidence type="ECO:0000256" key="12">
    <source>
        <dbReference type="SAM" id="Phobius"/>
    </source>
</evidence>
<dbReference type="EMBL" id="LBMM01007493">
    <property type="protein sequence ID" value="KMQ89695.1"/>
    <property type="molecule type" value="Genomic_DNA"/>
</dbReference>
<feature type="domain" description="G-protein coupled receptors family 1 profile" evidence="13">
    <location>
        <begin position="70"/>
        <end position="525"/>
    </location>
</feature>
<evidence type="ECO:0000256" key="7">
    <source>
        <dbReference type="ARBA" id="ARBA00023136"/>
    </source>
</evidence>
<proteinExistence type="inferred from homology"/>
<keyword evidence="3" id="KW-1003">Cell membrane</keyword>
<dbReference type="InterPro" id="IPR017452">
    <property type="entry name" value="GPCR_Rhodpsn_7TM"/>
</dbReference>
<evidence type="ECO:0000256" key="1">
    <source>
        <dbReference type="ARBA" id="ARBA00004651"/>
    </source>
</evidence>
<dbReference type="GO" id="GO:0005886">
    <property type="term" value="C:plasma membrane"/>
    <property type="evidence" value="ECO:0007669"/>
    <property type="project" value="UniProtKB-SubCell"/>
</dbReference>
<dbReference type="PROSITE" id="PS50262">
    <property type="entry name" value="G_PROTEIN_RECEP_F1_2"/>
    <property type="match status" value="1"/>
</dbReference>
<keyword evidence="5 12" id="KW-1133">Transmembrane helix</keyword>
<comment type="similarity">
    <text evidence="2 10">Belongs to the G-protein coupled receptor 1 family.</text>
</comment>
<evidence type="ECO:0000256" key="10">
    <source>
        <dbReference type="RuleBase" id="RU000688"/>
    </source>
</evidence>
<comment type="subcellular location">
    <subcellularLocation>
        <location evidence="1">Cell membrane</location>
        <topology evidence="1">Multi-pass membrane protein</topology>
    </subcellularLocation>
</comment>
<evidence type="ECO:0000256" key="6">
    <source>
        <dbReference type="ARBA" id="ARBA00023040"/>
    </source>
</evidence>
<keyword evidence="4 10" id="KW-0812">Transmembrane</keyword>
<dbReference type="Pfam" id="PF00001">
    <property type="entry name" value="7tm_1"/>
    <property type="match status" value="1"/>
</dbReference>
<evidence type="ECO:0000256" key="8">
    <source>
        <dbReference type="ARBA" id="ARBA00023170"/>
    </source>
</evidence>
<dbReference type="AlphaFoldDB" id="A0A0J7NAQ7"/>
<dbReference type="InterPro" id="IPR000276">
    <property type="entry name" value="GPCR_Rhodpsn"/>
</dbReference>
<evidence type="ECO:0000313" key="14">
    <source>
        <dbReference type="EMBL" id="KMQ89695.1"/>
    </source>
</evidence>
<feature type="transmembrane region" description="Helical" evidence="12">
    <location>
        <begin position="131"/>
        <end position="149"/>
    </location>
</feature>
<evidence type="ECO:0000259" key="13">
    <source>
        <dbReference type="PROSITE" id="PS50262"/>
    </source>
</evidence>
<keyword evidence="7 12" id="KW-0472">Membrane</keyword>
<evidence type="ECO:0000256" key="11">
    <source>
        <dbReference type="SAM" id="MobiDB-lite"/>
    </source>
</evidence>
<dbReference type="Proteomes" id="UP000036403">
    <property type="component" value="Unassembled WGS sequence"/>
</dbReference>
<feature type="region of interest" description="Disordered" evidence="11">
    <location>
        <begin position="299"/>
        <end position="328"/>
    </location>
</feature>
<protein>
    <submittedName>
        <fullName evidence="14">G-protein coupled receptor moody</fullName>
    </submittedName>
</protein>
<dbReference type="OrthoDB" id="10044919at2759"/>
<dbReference type="SUPFAM" id="SSF81321">
    <property type="entry name" value="Family A G protein-coupled receptor-like"/>
    <property type="match status" value="1"/>
</dbReference>
<dbReference type="PROSITE" id="PS00237">
    <property type="entry name" value="G_PROTEIN_RECEP_F1_1"/>
    <property type="match status" value="1"/>
</dbReference>
<dbReference type="PANTHER" id="PTHR24228">
    <property type="entry name" value="B2 BRADYKININ RECEPTOR/ANGIOTENSIN II RECEPTOR"/>
    <property type="match status" value="1"/>
</dbReference>
<feature type="transmembrane region" description="Helical" evidence="12">
    <location>
        <begin position="508"/>
        <end position="528"/>
    </location>
</feature>
<evidence type="ECO:0000256" key="3">
    <source>
        <dbReference type="ARBA" id="ARBA00022475"/>
    </source>
</evidence>
<dbReference type="PaxDb" id="67767-A0A0J7NAQ7"/>
<evidence type="ECO:0000256" key="2">
    <source>
        <dbReference type="ARBA" id="ARBA00010663"/>
    </source>
</evidence>
<evidence type="ECO:0000256" key="4">
    <source>
        <dbReference type="ARBA" id="ARBA00022692"/>
    </source>
</evidence>
<keyword evidence="15" id="KW-1185">Reference proteome</keyword>
<dbReference type="Gene3D" id="1.20.1070.10">
    <property type="entry name" value="Rhodopsin 7-helix transmembrane proteins"/>
    <property type="match status" value="2"/>
</dbReference>
<feature type="transmembrane region" description="Helical" evidence="12">
    <location>
        <begin position="473"/>
        <end position="493"/>
    </location>
</feature>
<feature type="transmembrane region" description="Helical" evidence="12">
    <location>
        <begin position="51"/>
        <end position="79"/>
    </location>
</feature>
<reference evidence="14 15" key="1">
    <citation type="submission" date="2015-04" db="EMBL/GenBank/DDBJ databases">
        <title>Lasius niger genome sequencing.</title>
        <authorList>
            <person name="Konorov E.A."/>
            <person name="Nikitin M.A."/>
            <person name="Kirill M.V."/>
            <person name="Chang P."/>
        </authorList>
    </citation>
    <scope>NUCLEOTIDE SEQUENCE [LARGE SCALE GENOMIC DNA]</scope>
    <source>
        <tissue evidence="14">Whole</tissue>
    </source>
</reference>
<keyword evidence="8 10" id="KW-0675">Receptor</keyword>
<keyword evidence="6 10" id="KW-0297">G-protein coupled receptor</keyword>
<dbReference type="PRINTS" id="PR00237">
    <property type="entry name" value="GPCRRHODOPSN"/>
</dbReference>
<dbReference type="CDD" id="cd15210">
    <property type="entry name" value="7tmA_GPR84-like"/>
    <property type="match status" value="1"/>
</dbReference>
<dbReference type="STRING" id="67767.A0A0J7NAQ7"/>
<feature type="transmembrane region" description="Helical" evidence="12">
    <location>
        <begin position="219"/>
        <end position="243"/>
    </location>
</feature>
<dbReference type="SMART" id="SM01381">
    <property type="entry name" value="7TM_GPCR_Srsx"/>
    <property type="match status" value="1"/>
</dbReference>
<evidence type="ECO:0000256" key="9">
    <source>
        <dbReference type="ARBA" id="ARBA00023224"/>
    </source>
</evidence>
<accession>A0A0J7NAQ7</accession>
<feature type="compositionally biased region" description="Polar residues" evidence="11">
    <location>
        <begin position="302"/>
        <end position="315"/>
    </location>
</feature>
<feature type="compositionally biased region" description="Basic and acidic residues" evidence="11">
    <location>
        <begin position="316"/>
        <end position="328"/>
    </location>
</feature>
<feature type="transmembrane region" description="Helical" evidence="12">
    <location>
        <begin position="91"/>
        <end position="111"/>
    </location>
</feature>
<gene>
    <name evidence="14" type="ORF">RF55_10647</name>
</gene>
<evidence type="ECO:0000313" key="15">
    <source>
        <dbReference type="Proteomes" id="UP000036403"/>
    </source>
</evidence>
<keyword evidence="9 10" id="KW-0807">Transducer</keyword>
<evidence type="ECO:0000256" key="5">
    <source>
        <dbReference type="ARBA" id="ARBA00022989"/>
    </source>
</evidence>
<sequence>TYSARVPAFFQMLEYWWMANNETGNGSDSVAIEELLQDPGSVILFVGYPRWLLYFAATCCILFMLIGIPGNLITVIALFRTKKLKNATAVFIMNLSISDLMFCCFNLPLATSTFWHSSWLYGPLLCRLFPLLRYGLVAVSLFSVLAITINRYIMISHPGLYPTLYKTKYLIPMVLAIWIVAFGLLIVTWFEQFGRFGLDPAIGSCSILPDVNGRSPKEFLFVLAFLIPCLAIIVCYARIFYIVRETASKSRGRDKIFNVEPMETSHDQQSTSMKNQEQELSVICAPSLSVFLNPDEEMDLEPSTSINEESSCSKQSIHDRQKTDCTTKTHIDSPTTIISLDPNFNSDYNALHVGASENVSFVDDDREESGLTEMKLFLNRSQNESQRKSSRSSCGRLERLTSRASFIVESSLQRLAGGNRSDWPEVLVDSTISHSPARKTFRRESKFKSVGRTRNGGEPVVLAPKMSAKDRKLLQMILVIFASFLVCYLPITVTKLFQGAIDWRGLNIAGYILIYLTTCINPVIYVVMSSEYRSAYKYVLLCKNEQMASKRRLSGLLMFSRTRK</sequence>
<feature type="non-terminal residue" evidence="14">
    <location>
        <position position="1"/>
    </location>
</feature>